<reference evidence="1" key="1">
    <citation type="submission" date="2020-09" db="EMBL/GenBank/DDBJ databases">
        <title>Genome-Enabled Discovery of Anthraquinone Biosynthesis in Senna tora.</title>
        <authorList>
            <person name="Kang S.-H."/>
            <person name="Pandey R.P."/>
            <person name="Lee C.-M."/>
            <person name="Sim J.-S."/>
            <person name="Jeong J.-T."/>
            <person name="Choi B.-S."/>
            <person name="Jung M."/>
            <person name="Ginzburg D."/>
            <person name="Zhao K."/>
            <person name="Won S.Y."/>
            <person name="Oh T.-J."/>
            <person name="Yu Y."/>
            <person name="Kim N.-H."/>
            <person name="Lee O.R."/>
            <person name="Lee T.-H."/>
            <person name="Bashyal P."/>
            <person name="Kim T.-S."/>
            <person name="Lee W.-H."/>
            <person name="Kawkins C."/>
            <person name="Kim C.-K."/>
            <person name="Kim J.S."/>
            <person name="Ahn B.O."/>
            <person name="Rhee S.Y."/>
            <person name="Sohng J.K."/>
        </authorList>
    </citation>
    <scope>NUCLEOTIDE SEQUENCE</scope>
    <source>
        <tissue evidence="1">Leaf</tissue>
    </source>
</reference>
<sequence>MARQPEKLLNRITNCKDLRVTG</sequence>
<gene>
    <name evidence="1" type="ORF">G2W53_035592</name>
</gene>
<comment type="caution">
    <text evidence="1">The sequence shown here is derived from an EMBL/GenBank/DDBJ whole genome shotgun (WGS) entry which is preliminary data.</text>
</comment>
<evidence type="ECO:0000313" key="2">
    <source>
        <dbReference type="Proteomes" id="UP000634136"/>
    </source>
</evidence>
<dbReference type="AlphaFoldDB" id="A0A834W9F8"/>
<dbReference type="Proteomes" id="UP000634136">
    <property type="component" value="Unassembled WGS sequence"/>
</dbReference>
<keyword evidence="2" id="KW-1185">Reference proteome</keyword>
<dbReference type="EMBL" id="JAAIUW010000011">
    <property type="protein sequence ID" value="KAF7808849.1"/>
    <property type="molecule type" value="Genomic_DNA"/>
</dbReference>
<evidence type="ECO:0000313" key="1">
    <source>
        <dbReference type="EMBL" id="KAF7808849.1"/>
    </source>
</evidence>
<proteinExistence type="predicted"/>
<name>A0A834W9F8_9FABA</name>
<organism evidence="1 2">
    <name type="scientific">Senna tora</name>
    <dbReference type="NCBI Taxonomy" id="362788"/>
    <lineage>
        <taxon>Eukaryota</taxon>
        <taxon>Viridiplantae</taxon>
        <taxon>Streptophyta</taxon>
        <taxon>Embryophyta</taxon>
        <taxon>Tracheophyta</taxon>
        <taxon>Spermatophyta</taxon>
        <taxon>Magnoliopsida</taxon>
        <taxon>eudicotyledons</taxon>
        <taxon>Gunneridae</taxon>
        <taxon>Pentapetalae</taxon>
        <taxon>rosids</taxon>
        <taxon>fabids</taxon>
        <taxon>Fabales</taxon>
        <taxon>Fabaceae</taxon>
        <taxon>Caesalpinioideae</taxon>
        <taxon>Cassia clade</taxon>
        <taxon>Senna</taxon>
    </lineage>
</organism>
<accession>A0A834W9F8</accession>
<protein>
    <submittedName>
        <fullName evidence="1">Uncharacterized protein</fullName>
    </submittedName>
</protein>